<organism evidence="5">
    <name type="scientific">marine sediment metagenome</name>
    <dbReference type="NCBI Taxonomy" id="412755"/>
    <lineage>
        <taxon>unclassified sequences</taxon>
        <taxon>metagenomes</taxon>
        <taxon>ecological metagenomes</taxon>
    </lineage>
</organism>
<dbReference type="InterPro" id="IPR036397">
    <property type="entry name" value="RNaseH_sf"/>
</dbReference>
<proteinExistence type="predicted"/>
<sequence>MTTPSDCTKCTLHRSRRCIVRPTIPDGADVLFVGEAPGAVEEDERKPFVGPAGAYLRTALLTAGFDPNKVAYANSVRCRPPLRNRRQTRPTPKQIAVCHDFLAEDVKRLKPKLIVALGAPALEAVHRKMTIAEARGAPFACDQFGVPTIVTYHPSGVMQDYSDPELFQADLRRAAQIASGVVDTSKPAKLGDYTVIAPGDGYTEKQALAGLQDLRDYLLKAKRFSFDIESEGTNPRKHRMVCLSFSTRAGEGFVVPLVGQFVECEGLSIEEIVKTIGVGGRTPRQVWSAKALERVVEILREILESDVPKTAQLGAFDVRFCHLQLEIDVKAFDYDTCLAHHTYHSRRPHTLEHLRDKYTDMPQYDMELKRYAPTRKHSFAAAPEEVLWMYSAADADCEYQLGDATFKDMHEGPYANEAAEWLLNEISMPLQRALGDASDKGIPVDEVYVAKLAQQVKDRIVELKAKLDRVIVKLELEPPKNYGSEQQLNRLFYSPAKPSYLCECRRLFYSPERLAKHLAWAEEEKEAGHRQKKHWLPGLGIPRDEGAMPRPGYDEKQTSQERYHERIRPRRSTTERPVIASAGTDLKTLGNLLDLKAISRGAKRVLNEIIDLKQVEKLKSTFIGDEKQTKGWIRFVENGWLHPTFNVHGTETSRLSSAGPNVQNPPSAAVFRNIVRAKEGFKLVDADYSQVENRALAYGARSETYVSDMLSCATCGERYRYDPDGLEAHFVETQHKRLDMHTAGALRIFNVTADQVTPDIRFQAKTFTHGVNYGRGPSAVSEAFGCSFDSAKEQIKDYFEKYPDIKRFHDQTRVWLDETSMALTYLGRERHFPTWRKLREEQQRDGRGTARRTIGLINHIHREAIATFPQGSAAELLHLATIGLFDWRGAHEYGDKVMIHRLLRKHFGEYPALVMQHEYGAHMAISMHDSLLSVAPDGFAEKVKQMVCDVMYRIPLLVIPRVSSPRYGDWPEGWYLPVDAKIHERYGTDINPTTGELLGRDEDLNVKEHLERSRVTIRASK</sequence>
<dbReference type="EMBL" id="LAZR01000436">
    <property type="protein sequence ID" value="KKN68949.1"/>
    <property type="molecule type" value="Genomic_DNA"/>
</dbReference>
<dbReference type="PANTHER" id="PTHR10133:SF27">
    <property type="entry name" value="DNA POLYMERASE NU"/>
    <property type="match status" value="1"/>
</dbReference>
<feature type="compositionally biased region" description="Basic and acidic residues" evidence="2">
    <location>
        <begin position="546"/>
        <end position="566"/>
    </location>
</feature>
<dbReference type="SUPFAM" id="SSF53098">
    <property type="entry name" value="Ribonuclease H-like"/>
    <property type="match status" value="1"/>
</dbReference>
<keyword evidence="1" id="KW-0235">DNA replication</keyword>
<evidence type="ECO:0000259" key="3">
    <source>
        <dbReference type="SMART" id="SM00482"/>
    </source>
</evidence>
<dbReference type="SMART" id="SM00986">
    <property type="entry name" value="UDG"/>
    <property type="match status" value="1"/>
</dbReference>
<dbReference type="InterPro" id="IPR012337">
    <property type="entry name" value="RNaseH-like_sf"/>
</dbReference>
<dbReference type="CDD" id="cd10030">
    <property type="entry name" value="UDG-F4_TTUDGA_SPO1dp_like"/>
    <property type="match status" value="1"/>
</dbReference>
<evidence type="ECO:0000259" key="4">
    <source>
        <dbReference type="SMART" id="SM00986"/>
    </source>
</evidence>
<dbReference type="GO" id="GO:0003677">
    <property type="term" value="F:DNA binding"/>
    <property type="evidence" value="ECO:0007669"/>
    <property type="project" value="InterPro"/>
</dbReference>
<dbReference type="Pfam" id="PF00476">
    <property type="entry name" value="DNA_pol_A"/>
    <property type="match status" value="1"/>
</dbReference>
<dbReference type="GO" id="GO:0003887">
    <property type="term" value="F:DNA-directed DNA polymerase activity"/>
    <property type="evidence" value="ECO:0007669"/>
    <property type="project" value="InterPro"/>
</dbReference>
<feature type="domain" description="Uracil-DNA glycosylase-like" evidence="4">
    <location>
        <begin position="21"/>
        <end position="172"/>
    </location>
</feature>
<evidence type="ECO:0000256" key="1">
    <source>
        <dbReference type="ARBA" id="ARBA00022705"/>
    </source>
</evidence>
<dbReference type="AlphaFoldDB" id="A0A0F9SPW1"/>
<dbReference type="InterPro" id="IPR002562">
    <property type="entry name" value="3'-5'_exonuclease_dom"/>
</dbReference>
<dbReference type="InterPro" id="IPR001098">
    <property type="entry name" value="DNA-dir_DNA_pol_A_palm_dom"/>
</dbReference>
<dbReference type="PRINTS" id="PR00868">
    <property type="entry name" value="DNAPOLI"/>
</dbReference>
<dbReference type="InterPro" id="IPR002298">
    <property type="entry name" value="DNA_polymerase_A"/>
</dbReference>
<dbReference type="Gene3D" id="3.40.470.10">
    <property type="entry name" value="Uracil-DNA glycosylase-like domain"/>
    <property type="match status" value="1"/>
</dbReference>
<comment type="caution">
    <text evidence="5">The sequence shown here is derived from an EMBL/GenBank/DDBJ whole genome shotgun (WGS) entry which is preliminary data.</text>
</comment>
<dbReference type="Pfam" id="PF01612">
    <property type="entry name" value="DNA_pol_A_exo1"/>
    <property type="match status" value="1"/>
</dbReference>
<dbReference type="Gene3D" id="3.30.420.10">
    <property type="entry name" value="Ribonuclease H-like superfamily/Ribonuclease H"/>
    <property type="match status" value="1"/>
</dbReference>
<protein>
    <recommendedName>
        <fullName evidence="6">Uracil-DNA glycosylase</fullName>
    </recommendedName>
</protein>
<dbReference type="SUPFAM" id="SSF52141">
    <property type="entry name" value="Uracil-DNA glycosylase-like"/>
    <property type="match status" value="1"/>
</dbReference>
<dbReference type="Gene3D" id="3.30.70.370">
    <property type="match status" value="1"/>
</dbReference>
<feature type="region of interest" description="Disordered" evidence="2">
    <location>
        <begin position="546"/>
        <end position="572"/>
    </location>
</feature>
<dbReference type="GO" id="GO:0006302">
    <property type="term" value="P:double-strand break repair"/>
    <property type="evidence" value="ECO:0007669"/>
    <property type="project" value="TreeGrafter"/>
</dbReference>
<dbReference type="SUPFAM" id="SSF56672">
    <property type="entry name" value="DNA/RNA polymerases"/>
    <property type="match status" value="1"/>
</dbReference>
<name>A0A0F9SPW1_9ZZZZ</name>
<reference evidence="5" key="1">
    <citation type="journal article" date="2015" name="Nature">
        <title>Complex archaea that bridge the gap between prokaryotes and eukaryotes.</title>
        <authorList>
            <person name="Spang A."/>
            <person name="Saw J.H."/>
            <person name="Jorgensen S.L."/>
            <person name="Zaremba-Niedzwiedzka K."/>
            <person name="Martijn J."/>
            <person name="Lind A.E."/>
            <person name="van Eijk R."/>
            <person name="Schleper C."/>
            <person name="Guy L."/>
            <person name="Ettema T.J."/>
        </authorList>
    </citation>
    <scope>NUCLEOTIDE SEQUENCE</scope>
</reference>
<evidence type="ECO:0000256" key="2">
    <source>
        <dbReference type="SAM" id="MobiDB-lite"/>
    </source>
</evidence>
<dbReference type="Gene3D" id="1.10.150.20">
    <property type="entry name" value="5' to 3' exonuclease, C-terminal subdomain"/>
    <property type="match status" value="1"/>
</dbReference>
<evidence type="ECO:0008006" key="6">
    <source>
        <dbReference type="Google" id="ProtNLM"/>
    </source>
</evidence>
<feature type="domain" description="DNA-directed DNA polymerase family A palm" evidence="3">
    <location>
        <begin position="672"/>
        <end position="939"/>
    </location>
</feature>
<evidence type="ECO:0000313" key="5">
    <source>
        <dbReference type="EMBL" id="KKN68949.1"/>
    </source>
</evidence>
<dbReference type="GO" id="GO:0008408">
    <property type="term" value="F:3'-5' exonuclease activity"/>
    <property type="evidence" value="ECO:0007669"/>
    <property type="project" value="InterPro"/>
</dbReference>
<gene>
    <name evidence="5" type="ORF">LCGC14_0446340</name>
</gene>
<dbReference type="SMART" id="SM00987">
    <property type="entry name" value="UreE_C"/>
    <property type="match status" value="1"/>
</dbReference>
<dbReference type="PANTHER" id="PTHR10133">
    <property type="entry name" value="DNA POLYMERASE I"/>
    <property type="match status" value="1"/>
</dbReference>
<dbReference type="InterPro" id="IPR043502">
    <property type="entry name" value="DNA/RNA_pol_sf"/>
</dbReference>
<dbReference type="Pfam" id="PF03167">
    <property type="entry name" value="UDG"/>
    <property type="match status" value="1"/>
</dbReference>
<dbReference type="SMART" id="SM00482">
    <property type="entry name" value="POLAc"/>
    <property type="match status" value="1"/>
</dbReference>
<accession>A0A0F9SPW1</accession>
<dbReference type="InterPro" id="IPR005122">
    <property type="entry name" value="Uracil-DNA_glycosylase-like"/>
</dbReference>
<dbReference type="InterPro" id="IPR036895">
    <property type="entry name" value="Uracil-DNA_glycosylase-like_sf"/>
</dbReference>
<dbReference type="GO" id="GO:0006261">
    <property type="term" value="P:DNA-templated DNA replication"/>
    <property type="evidence" value="ECO:0007669"/>
    <property type="project" value="InterPro"/>
</dbReference>